<dbReference type="AlphaFoldDB" id="A0A0M0BLU1"/>
<proteinExistence type="predicted"/>
<dbReference type="Proteomes" id="UP000037237">
    <property type="component" value="Unassembled WGS sequence"/>
</dbReference>
<dbReference type="InterPro" id="IPR051462">
    <property type="entry name" value="CBS_domain-containing"/>
</dbReference>
<dbReference type="InterPro" id="IPR044065">
    <property type="entry name" value="ACP_MB"/>
</dbReference>
<dbReference type="SUPFAM" id="SSF54631">
    <property type="entry name" value="CBS-domain pair"/>
    <property type="match status" value="1"/>
</dbReference>
<evidence type="ECO:0008006" key="7">
    <source>
        <dbReference type="Google" id="ProtNLM"/>
    </source>
</evidence>
<dbReference type="Pfam" id="PF00571">
    <property type="entry name" value="CBS"/>
    <property type="match status" value="2"/>
</dbReference>
<dbReference type="PANTHER" id="PTHR48108:SF34">
    <property type="entry name" value="CBS DOMAIN-CONTAINING PROTEIN YHCV"/>
    <property type="match status" value="1"/>
</dbReference>
<keyword evidence="2" id="KW-0129">CBS domain</keyword>
<feature type="domain" description="ACP-type MB" evidence="4">
    <location>
        <begin position="159"/>
        <end position="190"/>
    </location>
</feature>
<protein>
    <recommendedName>
        <fullName evidence="7">Inosine-5-monophosphate dehydrogenase</fullName>
    </recommendedName>
</protein>
<dbReference type="PANTHER" id="PTHR48108">
    <property type="entry name" value="CBS DOMAIN-CONTAINING PROTEIN CBSX2, CHLOROPLASTIC"/>
    <property type="match status" value="1"/>
</dbReference>
<dbReference type="PROSITE" id="PS51901">
    <property type="entry name" value="ACP_MB"/>
    <property type="match status" value="1"/>
</dbReference>
<evidence type="ECO:0000313" key="5">
    <source>
        <dbReference type="EMBL" id="KON29320.1"/>
    </source>
</evidence>
<feature type="domain" description="CBS" evidence="3">
    <location>
        <begin position="82"/>
        <end position="140"/>
    </location>
</feature>
<evidence type="ECO:0000259" key="3">
    <source>
        <dbReference type="PROSITE" id="PS51371"/>
    </source>
</evidence>
<evidence type="ECO:0000313" key="6">
    <source>
        <dbReference type="Proteomes" id="UP000037237"/>
    </source>
</evidence>
<feature type="domain" description="CBS" evidence="3">
    <location>
        <begin position="16"/>
        <end position="74"/>
    </location>
</feature>
<keyword evidence="1" id="KW-0677">Repeat</keyword>
<evidence type="ECO:0000256" key="2">
    <source>
        <dbReference type="PROSITE-ProRule" id="PRU00703"/>
    </source>
</evidence>
<organism evidence="5 6">
    <name type="scientific">miscellaneous Crenarchaeota group-1 archaeon SG8-32-1</name>
    <dbReference type="NCBI Taxonomy" id="1685124"/>
    <lineage>
        <taxon>Archaea</taxon>
        <taxon>Candidatus Bathyarchaeota</taxon>
        <taxon>MCG-1</taxon>
    </lineage>
</organism>
<dbReference type="Gene3D" id="3.10.580.10">
    <property type="entry name" value="CBS-domain"/>
    <property type="match status" value="1"/>
</dbReference>
<accession>A0A0M0BLU1</accession>
<sequence>MAEIGLRTRILVKDVMSSPAITVMENTAVDKTAQLMSNDRLGCIIVVNKDGKALGIITESDLVKRVLAKNLQPSKLTAKDVMSSPLITIDPDETLTETARRMSKLKVQRLGVIYKRNIVGIIASKDILAITPELLENMQEKARIQQVTDIEEEDSEVNPLAGYCEKCGSWSENLDEIEGSLLCEECQMDL</sequence>
<name>A0A0M0BLU1_9ARCH</name>
<dbReference type="InterPro" id="IPR000644">
    <property type="entry name" value="CBS_dom"/>
</dbReference>
<evidence type="ECO:0000259" key="4">
    <source>
        <dbReference type="PROSITE" id="PS51901"/>
    </source>
</evidence>
<reference evidence="5 6" key="1">
    <citation type="submission" date="2015-06" db="EMBL/GenBank/DDBJ databases">
        <title>New insights into the roles of widespread benthic archaea in carbon and nitrogen cycling.</title>
        <authorList>
            <person name="Lazar C.S."/>
            <person name="Baker B.J."/>
            <person name="Seitz K.W."/>
            <person name="Hyde A.S."/>
            <person name="Dick G.J."/>
            <person name="Hinrichs K.-U."/>
            <person name="Teske A.P."/>
        </authorList>
    </citation>
    <scope>NUCLEOTIDE SEQUENCE [LARGE SCALE GENOMIC DNA]</scope>
    <source>
        <strain evidence="5">SG8-32-1</strain>
    </source>
</reference>
<comment type="caution">
    <text evidence="5">The sequence shown here is derived from an EMBL/GenBank/DDBJ whole genome shotgun (WGS) entry which is preliminary data.</text>
</comment>
<evidence type="ECO:0000256" key="1">
    <source>
        <dbReference type="ARBA" id="ARBA00022737"/>
    </source>
</evidence>
<dbReference type="EMBL" id="LFWU01000161">
    <property type="protein sequence ID" value="KON29320.1"/>
    <property type="molecule type" value="Genomic_DNA"/>
</dbReference>
<dbReference type="PROSITE" id="PS51371">
    <property type="entry name" value="CBS"/>
    <property type="match status" value="2"/>
</dbReference>
<dbReference type="SMART" id="SM00116">
    <property type="entry name" value="CBS"/>
    <property type="match status" value="2"/>
</dbReference>
<gene>
    <name evidence="5" type="ORF">AC477_06050</name>
</gene>
<dbReference type="InterPro" id="IPR046342">
    <property type="entry name" value="CBS_dom_sf"/>
</dbReference>